<dbReference type="Pfam" id="PF22468">
    <property type="entry name" value="ACT_9"/>
    <property type="match status" value="1"/>
</dbReference>
<comment type="caution">
    <text evidence="17">The sequence shown here is derived from an EMBL/GenBank/DDBJ whole genome shotgun (WGS) entry which is preliminary data.</text>
</comment>
<feature type="binding site" evidence="13">
    <location>
        <position position="47"/>
    </location>
    <ligand>
        <name>substrate</name>
    </ligand>
</feature>
<feature type="binding site" evidence="13">
    <location>
        <begin position="173"/>
        <end position="174"/>
    </location>
    <ligand>
        <name>ATP</name>
        <dbReference type="ChEBI" id="CHEBI:30616"/>
    </ligand>
</feature>
<keyword evidence="8 13" id="KW-0547">Nucleotide-binding</keyword>
<dbReference type="InterPro" id="IPR036393">
    <property type="entry name" value="AceGlu_kinase-like_sf"/>
</dbReference>
<feature type="binding site" evidence="13">
    <location>
        <begin position="7"/>
        <end position="10"/>
    </location>
    <ligand>
        <name>ATP</name>
        <dbReference type="ChEBI" id="CHEBI:30616"/>
    </ligand>
</feature>
<evidence type="ECO:0000256" key="8">
    <source>
        <dbReference type="ARBA" id="ARBA00022741"/>
    </source>
</evidence>
<sequence>MSLIVQKYGGSSVADLDKVKSVACRIKSYVDQGHRLVVVVSAMGKTTDRLMEMAREIHPSPPDRELDMLLSTGEQVSIALLSMALNALGQEAIALTGGQAGIHTSNFHTKAKIITIDPQRVFRHLDENKVVIVAGFQGMSSDYDITTLGRGGSDTTACALTAALSAEYCEIFTDVNGVYTADPRIVPQARKINRISYDEMSEMANLGAKVLQIRSVDFSQVYGVRVQVRSTFSQEEGTWVEKMRSMEDVKVRAITHNGNVVKVVFLEVPDRPGIAALIFKELADCSVSVDMIIQSEGREDKKDVAFVISREDVNRLKKVVDNLNRKIQFKGVKLDEAVAKISIVGAGIASDPNIAYRMFHVLSEQEINIDMISTSNLRISCLIPNSSINEAVQALHKEFIEDEEVSIHEEL</sequence>
<protein>
    <recommendedName>
        <fullName evidence="14">Aspartokinase</fullName>
        <ecNumber evidence="14">2.7.2.4</ecNumber>
    </recommendedName>
</protein>
<dbReference type="PANTHER" id="PTHR21499:SF3">
    <property type="entry name" value="ASPARTOKINASE"/>
    <property type="match status" value="1"/>
</dbReference>
<dbReference type="Pfam" id="PF00696">
    <property type="entry name" value="AA_kinase"/>
    <property type="match status" value="1"/>
</dbReference>
<dbReference type="GO" id="GO:0009090">
    <property type="term" value="P:homoserine biosynthetic process"/>
    <property type="evidence" value="ECO:0007669"/>
    <property type="project" value="TreeGrafter"/>
</dbReference>
<feature type="domain" description="ACT" evidence="16">
    <location>
        <begin position="343"/>
        <end position="411"/>
    </location>
</feature>
<dbReference type="Proteomes" id="UP000485569">
    <property type="component" value="Unassembled WGS sequence"/>
</dbReference>
<evidence type="ECO:0000256" key="7">
    <source>
        <dbReference type="ARBA" id="ARBA00022737"/>
    </source>
</evidence>
<dbReference type="CDD" id="cd04923">
    <property type="entry name" value="ACT_AK-LysC-DapG-like_2"/>
    <property type="match status" value="1"/>
</dbReference>
<dbReference type="PROSITE" id="PS00324">
    <property type="entry name" value="ASPARTOKINASE"/>
    <property type="match status" value="1"/>
</dbReference>
<evidence type="ECO:0000256" key="4">
    <source>
        <dbReference type="ARBA" id="ARBA00010122"/>
    </source>
</evidence>
<name>A0A1V5T1G9_9BACT</name>
<dbReference type="NCBIfam" id="TIGR00657">
    <property type="entry name" value="asp_kinases"/>
    <property type="match status" value="1"/>
</dbReference>
<dbReference type="InterPro" id="IPR002912">
    <property type="entry name" value="ACT_dom"/>
</dbReference>
<dbReference type="SUPFAM" id="SSF53633">
    <property type="entry name" value="Carbamate kinase-like"/>
    <property type="match status" value="1"/>
</dbReference>
<dbReference type="Pfam" id="PF01842">
    <property type="entry name" value="ACT"/>
    <property type="match status" value="1"/>
</dbReference>
<dbReference type="CDD" id="cd04913">
    <property type="entry name" value="ACT_AKii-LysC-BS-like_1"/>
    <property type="match status" value="1"/>
</dbReference>
<keyword evidence="5 15" id="KW-0028">Amino-acid biosynthesis</keyword>
<evidence type="ECO:0000256" key="5">
    <source>
        <dbReference type="ARBA" id="ARBA00022605"/>
    </source>
</evidence>
<comment type="pathway">
    <text evidence="1 15">Amino-acid biosynthesis; L-lysine biosynthesis via DAP pathway; (S)-tetrahydrodipicolinate from L-aspartate: step 1/4.</text>
</comment>
<dbReference type="AlphaFoldDB" id="A0A1V5T1G9"/>
<feature type="binding site" evidence="13">
    <location>
        <begin position="209"/>
        <end position="210"/>
    </location>
    <ligand>
        <name>ATP</name>
        <dbReference type="ChEBI" id="CHEBI:30616"/>
    </ligand>
</feature>
<accession>A0A1V5T1G9</accession>
<evidence type="ECO:0000256" key="15">
    <source>
        <dbReference type="RuleBase" id="RU004249"/>
    </source>
</evidence>
<evidence type="ECO:0000256" key="3">
    <source>
        <dbReference type="ARBA" id="ARBA00005139"/>
    </source>
</evidence>
<proteinExistence type="inferred from homology"/>
<keyword evidence="9 14" id="KW-0418">Kinase</keyword>
<evidence type="ECO:0000259" key="16">
    <source>
        <dbReference type="PROSITE" id="PS51671"/>
    </source>
</evidence>
<dbReference type="UniPathway" id="UPA00050">
    <property type="reaction ID" value="UER00461"/>
</dbReference>
<dbReference type="PIRSF" id="PIRSF000726">
    <property type="entry name" value="Asp_kin"/>
    <property type="match status" value="1"/>
</dbReference>
<evidence type="ECO:0000256" key="11">
    <source>
        <dbReference type="ARBA" id="ARBA00023154"/>
    </source>
</evidence>
<evidence type="ECO:0000256" key="1">
    <source>
        <dbReference type="ARBA" id="ARBA00004766"/>
    </source>
</evidence>
<dbReference type="PROSITE" id="PS51671">
    <property type="entry name" value="ACT"/>
    <property type="match status" value="2"/>
</dbReference>
<evidence type="ECO:0000256" key="6">
    <source>
        <dbReference type="ARBA" id="ARBA00022679"/>
    </source>
</evidence>
<evidence type="ECO:0000256" key="14">
    <source>
        <dbReference type="RuleBase" id="RU003448"/>
    </source>
</evidence>
<dbReference type="InterPro" id="IPR018042">
    <property type="entry name" value="Aspartate_kinase_CS"/>
</dbReference>
<dbReference type="InterPro" id="IPR005260">
    <property type="entry name" value="Asp_kin_monofn"/>
</dbReference>
<dbReference type="InterPro" id="IPR045865">
    <property type="entry name" value="ACT-like_dom_sf"/>
</dbReference>
<keyword evidence="6 14" id="KW-0808">Transferase</keyword>
<dbReference type="SUPFAM" id="SSF55021">
    <property type="entry name" value="ACT-like"/>
    <property type="match status" value="2"/>
</dbReference>
<dbReference type="FunFam" id="3.30.2130.10:FF:000001">
    <property type="entry name" value="Bifunctional aspartokinase/homoserine dehydrogenase"/>
    <property type="match status" value="1"/>
</dbReference>
<gene>
    <name evidence="17" type="primary">lysC_1</name>
    <name evidence="17" type="ORF">BWY41_00596</name>
</gene>
<keyword evidence="7" id="KW-0677">Repeat</keyword>
<dbReference type="InterPro" id="IPR001341">
    <property type="entry name" value="Asp_kinase"/>
</dbReference>
<dbReference type="CDD" id="cd04246">
    <property type="entry name" value="AAK_AK-DapG-like"/>
    <property type="match status" value="1"/>
</dbReference>
<evidence type="ECO:0000256" key="9">
    <source>
        <dbReference type="ARBA" id="ARBA00022777"/>
    </source>
</evidence>
<dbReference type="GO" id="GO:0005524">
    <property type="term" value="F:ATP binding"/>
    <property type="evidence" value="ECO:0007669"/>
    <property type="project" value="UniProtKB-KW"/>
</dbReference>
<dbReference type="UniPathway" id="UPA00034">
    <property type="reaction ID" value="UER00015"/>
</dbReference>
<reference evidence="17" key="1">
    <citation type="submission" date="2017-02" db="EMBL/GenBank/DDBJ databases">
        <title>Delving into the versatile metabolic prowess of the omnipresent phylum Bacteroidetes.</title>
        <authorList>
            <person name="Nobu M.K."/>
            <person name="Mei R."/>
            <person name="Narihiro T."/>
            <person name="Kuroda K."/>
            <person name="Liu W.-T."/>
        </authorList>
    </citation>
    <scope>NUCLEOTIDE SEQUENCE</scope>
    <source>
        <strain evidence="17">ADurb.Bin276</strain>
    </source>
</reference>
<dbReference type="GO" id="GO:0009088">
    <property type="term" value="P:threonine biosynthetic process"/>
    <property type="evidence" value="ECO:0007669"/>
    <property type="project" value="UniProtKB-UniPathway"/>
</dbReference>
<dbReference type="EMBL" id="MWBQ01000035">
    <property type="protein sequence ID" value="OQA60619.1"/>
    <property type="molecule type" value="Genomic_DNA"/>
</dbReference>
<evidence type="ECO:0000256" key="12">
    <source>
        <dbReference type="ARBA" id="ARBA00047872"/>
    </source>
</evidence>
<dbReference type="NCBIfam" id="NF005154">
    <property type="entry name" value="PRK06635.1-2"/>
    <property type="match status" value="1"/>
</dbReference>
<dbReference type="FunFam" id="3.40.1160.10:FF:000002">
    <property type="entry name" value="Aspartokinase"/>
    <property type="match status" value="1"/>
</dbReference>
<feature type="binding site" evidence="13">
    <location>
        <position position="179"/>
    </location>
    <ligand>
        <name>ATP</name>
        <dbReference type="ChEBI" id="CHEBI:30616"/>
    </ligand>
</feature>
<comment type="similarity">
    <text evidence="4 14">Belongs to the aspartokinase family.</text>
</comment>
<dbReference type="PANTHER" id="PTHR21499">
    <property type="entry name" value="ASPARTATE KINASE"/>
    <property type="match status" value="1"/>
</dbReference>
<dbReference type="GO" id="GO:0005829">
    <property type="term" value="C:cytosol"/>
    <property type="evidence" value="ECO:0007669"/>
    <property type="project" value="TreeGrafter"/>
</dbReference>
<keyword evidence="10 13" id="KW-0067">ATP-binding</keyword>
<evidence type="ECO:0000256" key="10">
    <source>
        <dbReference type="ARBA" id="ARBA00022840"/>
    </source>
</evidence>
<dbReference type="GO" id="GO:0004072">
    <property type="term" value="F:aspartate kinase activity"/>
    <property type="evidence" value="ECO:0007669"/>
    <property type="project" value="UniProtKB-EC"/>
</dbReference>
<dbReference type="GO" id="GO:0009089">
    <property type="term" value="P:lysine biosynthetic process via diaminopimelate"/>
    <property type="evidence" value="ECO:0007669"/>
    <property type="project" value="UniProtKB-UniPathway"/>
</dbReference>
<dbReference type="Gene3D" id="3.30.2130.10">
    <property type="entry name" value="VC0802-like"/>
    <property type="match status" value="1"/>
</dbReference>
<dbReference type="Gene3D" id="3.40.1160.10">
    <property type="entry name" value="Acetylglutamate kinase-like"/>
    <property type="match status" value="1"/>
</dbReference>
<evidence type="ECO:0000313" key="17">
    <source>
        <dbReference type="EMBL" id="OQA60619.1"/>
    </source>
</evidence>
<comment type="catalytic activity">
    <reaction evidence="12 14">
        <text>L-aspartate + ATP = 4-phospho-L-aspartate + ADP</text>
        <dbReference type="Rhea" id="RHEA:23776"/>
        <dbReference type="ChEBI" id="CHEBI:29991"/>
        <dbReference type="ChEBI" id="CHEBI:30616"/>
        <dbReference type="ChEBI" id="CHEBI:57535"/>
        <dbReference type="ChEBI" id="CHEBI:456216"/>
        <dbReference type="EC" id="2.7.2.4"/>
    </reaction>
</comment>
<dbReference type="NCBIfam" id="TIGR00656">
    <property type="entry name" value="asp_kin_monofn"/>
    <property type="match status" value="1"/>
</dbReference>
<feature type="binding site" evidence="13">
    <location>
        <position position="184"/>
    </location>
    <ligand>
        <name>ATP</name>
        <dbReference type="ChEBI" id="CHEBI:30616"/>
    </ligand>
</feature>
<keyword evidence="11" id="KW-0457">Lysine biosynthesis</keyword>
<evidence type="ECO:0000256" key="13">
    <source>
        <dbReference type="PIRSR" id="PIRSR000726-1"/>
    </source>
</evidence>
<comment type="pathway">
    <text evidence="3 15">Amino-acid biosynthesis; L-threonine biosynthesis; L-threonine from L-aspartate: step 1/5.</text>
</comment>
<dbReference type="UniPathway" id="UPA00051">
    <property type="reaction ID" value="UER00462"/>
</dbReference>
<comment type="pathway">
    <text evidence="2 15">Amino-acid biosynthesis; L-methionine biosynthesis via de novo pathway; L-homoserine from L-aspartate: step 1/3.</text>
</comment>
<evidence type="ECO:0000256" key="2">
    <source>
        <dbReference type="ARBA" id="ARBA00004986"/>
    </source>
</evidence>
<feature type="binding site" evidence="13">
    <location>
        <position position="74"/>
    </location>
    <ligand>
        <name>substrate</name>
    </ligand>
</feature>
<dbReference type="InterPro" id="IPR001048">
    <property type="entry name" value="Asp/Glu/Uridylate_kinase"/>
</dbReference>
<dbReference type="NCBIfam" id="NF005155">
    <property type="entry name" value="PRK06635.1-4"/>
    <property type="match status" value="1"/>
</dbReference>
<organism evidence="17">
    <name type="scientific">Candidatus Atribacter allofermentans</name>
    <dbReference type="NCBI Taxonomy" id="1852833"/>
    <lineage>
        <taxon>Bacteria</taxon>
        <taxon>Pseudomonadati</taxon>
        <taxon>Atribacterota</taxon>
        <taxon>Atribacteria</taxon>
        <taxon>Atribacterales</taxon>
        <taxon>Atribacteraceae</taxon>
        <taxon>Atribacter</taxon>
    </lineage>
</organism>
<dbReference type="EC" id="2.7.2.4" evidence="14"/>
<feature type="domain" description="ACT" evidence="16">
    <location>
        <begin position="263"/>
        <end position="337"/>
    </location>
</feature>
<dbReference type="InterPro" id="IPR054352">
    <property type="entry name" value="ACT_Aspartokinase"/>
</dbReference>